<evidence type="ECO:0000313" key="3">
    <source>
        <dbReference type="Proteomes" id="UP000230423"/>
    </source>
</evidence>
<organism evidence="2 3">
    <name type="scientific">Teladorsagia circumcincta</name>
    <name type="common">Brown stomach worm</name>
    <name type="synonym">Ostertagia circumcincta</name>
    <dbReference type="NCBI Taxonomy" id="45464"/>
    <lineage>
        <taxon>Eukaryota</taxon>
        <taxon>Metazoa</taxon>
        <taxon>Ecdysozoa</taxon>
        <taxon>Nematoda</taxon>
        <taxon>Chromadorea</taxon>
        <taxon>Rhabditida</taxon>
        <taxon>Rhabditina</taxon>
        <taxon>Rhabditomorpha</taxon>
        <taxon>Strongyloidea</taxon>
        <taxon>Trichostrongylidae</taxon>
        <taxon>Teladorsagia</taxon>
    </lineage>
</organism>
<accession>A0A2G9U290</accession>
<proteinExistence type="predicted"/>
<dbReference type="Proteomes" id="UP000230423">
    <property type="component" value="Unassembled WGS sequence"/>
</dbReference>
<gene>
    <name evidence="2" type="ORF">TELCIR_13988</name>
</gene>
<keyword evidence="1" id="KW-0812">Transmembrane</keyword>
<protein>
    <submittedName>
        <fullName evidence="2">Uncharacterized protein</fullName>
    </submittedName>
</protein>
<dbReference type="AlphaFoldDB" id="A0A2G9U290"/>
<dbReference type="EMBL" id="KZ349950">
    <property type="protein sequence ID" value="PIO64386.1"/>
    <property type="molecule type" value="Genomic_DNA"/>
</dbReference>
<evidence type="ECO:0000313" key="2">
    <source>
        <dbReference type="EMBL" id="PIO64386.1"/>
    </source>
</evidence>
<keyword evidence="1" id="KW-0472">Membrane</keyword>
<keyword evidence="1" id="KW-1133">Transmembrane helix</keyword>
<keyword evidence="3" id="KW-1185">Reference proteome</keyword>
<evidence type="ECO:0000256" key="1">
    <source>
        <dbReference type="SAM" id="Phobius"/>
    </source>
</evidence>
<reference evidence="2 3" key="1">
    <citation type="submission" date="2015-09" db="EMBL/GenBank/DDBJ databases">
        <title>Draft genome of the parasitic nematode Teladorsagia circumcincta isolate WARC Sus (inbred).</title>
        <authorList>
            <person name="Mitreva M."/>
        </authorList>
    </citation>
    <scope>NUCLEOTIDE SEQUENCE [LARGE SCALE GENOMIC DNA]</scope>
    <source>
        <strain evidence="2 3">S</strain>
    </source>
</reference>
<feature type="transmembrane region" description="Helical" evidence="1">
    <location>
        <begin position="26"/>
        <end position="45"/>
    </location>
</feature>
<dbReference type="OrthoDB" id="9979195at2759"/>
<name>A0A2G9U290_TELCI</name>
<sequence>MCFAYFSNTVNQNSKVFNKSTPYSRILTTIWFKTSLLFCMWPALLE</sequence>